<dbReference type="InterPro" id="IPR000719">
    <property type="entry name" value="Prot_kinase_dom"/>
</dbReference>
<sequence length="390" mass="44055">MSKSNQQKSNIQIFPNYTRTSLNSLISSSFPSSPRTPSIGNSSYTNNNSSVPTPTTSTNYYYTALVSPIHQRFIDFERRVKGWRLFRHISTSKRSNHRSTSYDPSVKKSKEIRSSNNLLVEQKNSGSFTCPLSRKHLYMNLSGLSRPRPTLDTVSNSSDKSLSYDEVENRFKIIQENSGILSFGGKTFTGVKFSDLESRGQNSLGEGAGGSVSKYKFKGRSIAVKHMKRTDALDESKRIFMDLEVISKCGDCPYIVEYFGYIITYDFVYICMDVMVTCLDKLLAKRQKTRPADQVGLPEEIISKVALNVVRALDYLKEKHKIMHRDVKPSNILMDFYGNFKLCDFGISGKLIESKAATKVGCTGYMAPERLISDSPHYDVRADVSWNYSC</sequence>
<dbReference type="InterPro" id="IPR008271">
    <property type="entry name" value="Ser/Thr_kinase_AS"/>
</dbReference>
<evidence type="ECO:0000259" key="16">
    <source>
        <dbReference type="PROSITE" id="PS50011"/>
    </source>
</evidence>
<dbReference type="FunFam" id="3.30.200.20:FF:000040">
    <property type="entry name" value="Dual specificity mitogen-activated protein kinase kinase"/>
    <property type="match status" value="1"/>
</dbReference>
<keyword evidence="6 13" id="KW-0067">ATP-binding</keyword>
<keyword evidence="1 14" id="KW-0723">Serine/threonine-protein kinase</keyword>
<feature type="region of interest" description="Disordered" evidence="15">
    <location>
        <begin position="27"/>
        <end position="53"/>
    </location>
</feature>
<dbReference type="Proteomes" id="UP000605970">
    <property type="component" value="Unassembled WGS sequence"/>
</dbReference>
<protein>
    <recommendedName>
        <fullName evidence="9">mitogen-activated protein kinase kinase</fullName>
        <ecNumber evidence="9">2.7.12.2</ecNumber>
    </recommendedName>
</protein>
<accession>A0A8S9ZMF8</accession>
<keyword evidence="7" id="KW-0829">Tyrosine-protein kinase</keyword>
<evidence type="ECO:0000256" key="5">
    <source>
        <dbReference type="ARBA" id="ARBA00022777"/>
    </source>
</evidence>
<evidence type="ECO:0000256" key="10">
    <source>
        <dbReference type="ARBA" id="ARBA00049014"/>
    </source>
</evidence>
<dbReference type="GO" id="GO:0006950">
    <property type="term" value="P:response to stress"/>
    <property type="evidence" value="ECO:0007669"/>
    <property type="project" value="UniProtKB-ARBA"/>
</dbReference>
<keyword evidence="3" id="KW-0808">Transferase</keyword>
<dbReference type="PANTHER" id="PTHR47238">
    <property type="entry name" value="MITOGEN-ACTIVATED PROTEIN KINASE KINASE 5"/>
    <property type="match status" value="1"/>
</dbReference>
<dbReference type="PROSITE" id="PS00108">
    <property type="entry name" value="PROTEIN_KINASE_ST"/>
    <property type="match status" value="1"/>
</dbReference>
<dbReference type="GO" id="GO:0005524">
    <property type="term" value="F:ATP binding"/>
    <property type="evidence" value="ECO:0007669"/>
    <property type="project" value="UniProtKB-UniRule"/>
</dbReference>
<evidence type="ECO:0000313" key="17">
    <source>
        <dbReference type="EMBL" id="KAF7634604.1"/>
    </source>
</evidence>
<dbReference type="InterPro" id="IPR017441">
    <property type="entry name" value="Protein_kinase_ATP_BS"/>
</dbReference>
<dbReference type="Gene3D" id="3.30.200.20">
    <property type="entry name" value="Phosphorylase Kinase, domain 1"/>
    <property type="match status" value="1"/>
</dbReference>
<comment type="catalytic activity">
    <reaction evidence="12">
        <text>L-tyrosyl-[protein] + ATP = O-phospho-L-tyrosyl-[protein] + ADP + H(+)</text>
        <dbReference type="Rhea" id="RHEA:10596"/>
        <dbReference type="Rhea" id="RHEA-COMP:10136"/>
        <dbReference type="Rhea" id="RHEA-COMP:20101"/>
        <dbReference type="ChEBI" id="CHEBI:15378"/>
        <dbReference type="ChEBI" id="CHEBI:30616"/>
        <dbReference type="ChEBI" id="CHEBI:46858"/>
        <dbReference type="ChEBI" id="CHEBI:61978"/>
        <dbReference type="ChEBI" id="CHEBI:456216"/>
        <dbReference type="EC" id="2.7.12.2"/>
    </reaction>
</comment>
<comment type="caution">
    <text evidence="17">The sequence shown here is derived from an EMBL/GenBank/DDBJ whole genome shotgun (WGS) entry which is preliminary data.</text>
</comment>
<reference evidence="17" key="1">
    <citation type="journal article" date="2020" name="Ecol. Evol.">
        <title>Genome structure and content of the rice root-knot nematode (Meloidogyne graminicola).</title>
        <authorList>
            <person name="Phan N.T."/>
            <person name="Danchin E.G.J."/>
            <person name="Klopp C."/>
            <person name="Perfus-Barbeoch L."/>
            <person name="Kozlowski D.K."/>
            <person name="Koutsovoulos G.D."/>
            <person name="Lopez-Roques C."/>
            <person name="Bouchez O."/>
            <person name="Zahm M."/>
            <person name="Besnard G."/>
            <person name="Bellafiore S."/>
        </authorList>
    </citation>
    <scope>NUCLEOTIDE SEQUENCE</scope>
    <source>
        <strain evidence="17">VN-18</strain>
    </source>
</reference>
<evidence type="ECO:0000256" key="9">
    <source>
        <dbReference type="ARBA" id="ARBA00038999"/>
    </source>
</evidence>
<dbReference type="PROSITE" id="PS50011">
    <property type="entry name" value="PROTEIN_KINASE_DOM"/>
    <property type="match status" value="1"/>
</dbReference>
<evidence type="ECO:0000256" key="11">
    <source>
        <dbReference type="ARBA" id="ARBA00049299"/>
    </source>
</evidence>
<proteinExistence type="inferred from homology"/>
<evidence type="ECO:0000256" key="13">
    <source>
        <dbReference type="PROSITE-ProRule" id="PRU10141"/>
    </source>
</evidence>
<gene>
    <name evidence="17" type="ORF">Mgra_00005941</name>
</gene>
<name>A0A8S9ZMF8_9BILA</name>
<evidence type="ECO:0000256" key="15">
    <source>
        <dbReference type="SAM" id="MobiDB-lite"/>
    </source>
</evidence>
<feature type="binding site" evidence="13">
    <location>
        <position position="225"/>
    </location>
    <ligand>
        <name>ATP</name>
        <dbReference type="ChEBI" id="CHEBI:30616"/>
    </ligand>
</feature>
<dbReference type="Gene3D" id="1.10.510.10">
    <property type="entry name" value="Transferase(Phosphotransferase) domain 1"/>
    <property type="match status" value="1"/>
</dbReference>
<evidence type="ECO:0000256" key="4">
    <source>
        <dbReference type="ARBA" id="ARBA00022741"/>
    </source>
</evidence>
<evidence type="ECO:0000256" key="6">
    <source>
        <dbReference type="ARBA" id="ARBA00022840"/>
    </source>
</evidence>
<dbReference type="Pfam" id="PF00069">
    <property type="entry name" value="Pkinase"/>
    <property type="match status" value="1"/>
</dbReference>
<dbReference type="EC" id="2.7.12.2" evidence="9"/>
<dbReference type="EMBL" id="JABEBT010000054">
    <property type="protein sequence ID" value="KAF7634604.1"/>
    <property type="molecule type" value="Genomic_DNA"/>
</dbReference>
<keyword evidence="2" id="KW-0597">Phosphoprotein</keyword>
<feature type="domain" description="Protein kinase" evidence="16">
    <location>
        <begin position="198"/>
        <end position="390"/>
    </location>
</feature>
<evidence type="ECO:0000256" key="8">
    <source>
        <dbReference type="ARBA" id="ARBA00038035"/>
    </source>
</evidence>
<evidence type="ECO:0000256" key="2">
    <source>
        <dbReference type="ARBA" id="ARBA00022553"/>
    </source>
</evidence>
<keyword evidence="18" id="KW-1185">Reference proteome</keyword>
<comment type="catalytic activity">
    <reaction evidence="10">
        <text>L-seryl-[protein] + ATP = O-phospho-L-seryl-[protein] + ADP + H(+)</text>
        <dbReference type="Rhea" id="RHEA:17989"/>
        <dbReference type="Rhea" id="RHEA-COMP:9863"/>
        <dbReference type="Rhea" id="RHEA-COMP:11604"/>
        <dbReference type="ChEBI" id="CHEBI:15378"/>
        <dbReference type="ChEBI" id="CHEBI:29999"/>
        <dbReference type="ChEBI" id="CHEBI:30616"/>
        <dbReference type="ChEBI" id="CHEBI:83421"/>
        <dbReference type="ChEBI" id="CHEBI:456216"/>
        <dbReference type="EC" id="2.7.12.2"/>
    </reaction>
</comment>
<evidence type="ECO:0000256" key="14">
    <source>
        <dbReference type="RuleBase" id="RU000304"/>
    </source>
</evidence>
<keyword evidence="5 17" id="KW-0418">Kinase</keyword>
<evidence type="ECO:0000256" key="3">
    <source>
        <dbReference type="ARBA" id="ARBA00022679"/>
    </source>
</evidence>
<evidence type="ECO:0000256" key="12">
    <source>
        <dbReference type="ARBA" id="ARBA00051693"/>
    </source>
</evidence>
<dbReference type="InterPro" id="IPR052468">
    <property type="entry name" value="Dual_spec_MAPK_kinase"/>
</dbReference>
<evidence type="ECO:0000313" key="18">
    <source>
        <dbReference type="Proteomes" id="UP000605970"/>
    </source>
</evidence>
<dbReference type="GO" id="GO:0004674">
    <property type="term" value="F:protein serine/threonine kinase activity"/>
    <property type="evidence" value="ECO:0007669"/>
    <property type="project" value="UniProtKB-KW"/>
</dbReference>
<dbReference type="GO" id="GO:0004708">
    <property type="term" value="F:MAP kinase kinase activity"/>
    <property type="evidence" value="ECO:0007669"/>
    <property type="project" value="UniProtKB-EC"/>
</dbReference>
<dbReference type="SUPFAM" id="SSF56112">
    <property type="entry name" value="Protein kinase-like (PK-like)"/>
    <property type="match status" value="1"/>
</dbReference>
<keyword evidence="4 13" id="KW-0547">Nucleotide-binding</keyword>
<evidence type="ECO:0000256" key="1">
    <source>
        <dbReference type="ARBA" id="ARBA00022527"/>
    </source>
</evidence>
<organism evidence="17 18">
    <name type="scientific">Meloidogyne graminicola</name>
    <dbReference type="NCBI Taxonomy" id="189291"/>
    <lineage>
        <taxon>Eukaryota</taxon>
        <taxon>Metazoa</taxon>
        <taxon>Ecdysozoa</taxon>
        <taxon>Nematoda</taxon>
        <taxon>Chromadorea</taxon>
        <taxon>Rhabditida</taxon>
        <taxon>Tylenchina</taxon>
        <taxon>Tylenchomorpha</taxon>
        <taxon>Tylenchoidea</taxon>
        <taxon>Meloidogynidae</taxon>
        <taxon>Meloidogyninae</taxon>
        <taxon>Meloidogyne</taxon>
    </lineage>
</organism>
<dbReference type="OrthoDB" id="10252354at2759"/>
<dbReference type="PANTHER" id="PTHR47238:SF2">
    <property type="entry name" value="DUAL SPECIFICITY MITOGEN-ACTIVATED PROTEIN KINASE KINASE HEMIPTEROUS"/>
    <property type="match status" value="1"/>
</dbReference>
<dbReference type="AlphaFoldDB" id="A0A8S9ZMF8"/>
<comment type="catalytic activity">
    <reaction evidence="11">
        <text>L-threonyl-[protein] + ATP = O-phospho-L-threonyl-[protein] + ADP + H(+)</text>
        <dbReference type="Rhea" id="RHEA:46608"/>
        <dbReference type="Rhea" id="RHEA-COMP:11060"/>
        <dbReference type="Rhea" id="RHEA-COMP:11605"/>
        <dbReference type="ChEBI" id="CHEBI:15378"/>
        <dbReference type="ChEBI" id="CHEBI:30013"/>
        <dbReference type="ChEBI" id="CHEBI:30616"/>
        <dbReference type="ChEBI" id="CHEBI:61977"/>
        <dbReference type="ChEBI" id="CHEBI:456216"/>
        <dbReference type="EC" id="2.7.12.2"/>
    </reaction>
</comment>
<comment type="similarity">
    <text evidence="8">Belongs to the protein kinase superfamily. STE Ser/Thr protein kinase family. MAP kinase kinase subfamily.</text>
</comment>
<dbReference type="SMART" id="SM00220">
    <property type="entry name" value="S_TKc"/>
    <property type="match status" value="1"/>
</dbReference>
<dbReference type="GO" id="GO:0004713">
    <property type="term" value="F:protein tyrosine kinase activity"/>
    <property type="evidence" value="ECO:0007669"/>
    <property type="project" value="UniProtKB-KW"/>
</dbReference>
<dbReference type="InterPro" id="IPR011009">
    <property type="entry name" value="Kinase-like_dom_sf"/>
</dbReference>
<dbReference type="PROSITE" id="PS00107">
    <property type="entry name" value="PROTEIN_KINASE_ATP"/>
    <property type="match status" value="1"/>
</dbReference>
<evidence type="ECO:0000256" key="7">
    <source>
        <dbReference type="ARBA" id="ARBA00023137"/>
    </source>
</evidence>